<dbReference type="Proteomes" id="UP000225564">
    <property type="component" value="Segment"/>
</dbReference>
<organism evidence="1 2">
    <name type="scientific">Vibrio phage pVco-5</name>
    <dbReference type="NCBI Taxonomy" id="1965485"/>
    <lineage>
        <taxon>Viruses</taxon>
        <taxon>Duplodnaviria</taxon>
        <taxon>Heunggongvirae</taxon>
        <taxon>Uroviricota</taxon>
        <taxon>Caudoviricetes</taxon>
        <taxon>Schitoviridae</taxon>
        <taxon>Vicoquintavirus</taxon>
        <taxon>Vicoquintavirus Pvco5</taxon>
    </lineage>
</organism>
<dbReference type="EMBL" id="KY612839">
    <property type="protein sequence ID" value="ARM71085.1"/>
    <property type="molecule type" value="Genomic_DNA"/>
</dbReference>
<keyword evidence="2" id="KW-1185">Reference proteome</keyword>
<reference evidence="1 2" key="1">
    <citation type="submission" date="2017-02" db="EMBL/GenBank/DDBJ databases">
        <title>Comeplete genome sequence of Bacteriophage pVco-5, that infects Vibrio corallilyticus.</title>
        <authorList>
            <person name="Kim H.J."/>
            <person name="Park S.C."/>
        </authorList>
    </citation>
    <scope>NUCLEOTIDE SEQUENCE [LARGE SCALE GENOMIC DNA]</scope>
</reference>
<sequence length="37" mass="4447">MADVSDAEYRFRHFRGIYSFRSKLVLHKWIFGTNNLA</sequence>
<proteinExistence type="predicted"/>
<gene>
    <name evidence="1" type="ORF">pVco5_097</name>
</gene>
<evidence type="ECO:0000313" key="1">
    <source>
        <dbReference type="EMBL" id="ARM71085.1"/>
    </source>
</evidence>
<evidence type="ECO:0000313" key="2">
    <source>
        <dbReference type="Proteomes" id="UP000225564"/>
    </source>
</evidence>
<protein>
    <submittedName>
        <fullName evidence="1">Uncharacterized protein</fullName>
    </submittedName>
</protein>
<accession>A0A1W6JV34</accession>
<name>A0A1W6JV34_9CAUD</name>